<dbReference type="PANTHER" id="PTHR21574:SF0">
    <property type="entry name" value="CENTROSOMAL PROTEIN OF 120 KDA"/>
    <property type="match status" value="1"/>
</dbReference>
<gene>
    <name evidence="4" type="primary">106672427</name>
</gene>
<evidence type="ECO:0000313" key="5">
    <source>
        <dbReference type="Proteomes" id="UP000494040"/>
    </source>
</evidence>
<protein>
    <recommendedName>
        <fullName evidence="3">DUF3668 domain-containing protein</fullName>
    </recommendedName>
</protein>
<dbReference type="AlphaFoldDB" id="A0A8I6S9J6"/>
<dbReference type="OrthoDB" id="332250at2759"/>
<proteinExistence type="predicted"/>
<keyword evidence="5" id="KW-1185">Reference proteome</keyword>
<dbReference type="PANTHER" id="PTHR21574">
    <property type="entry name" value="CENTROSOMAL PROTEIN OF 120 KDA"/>
    <property type="match status" value="1"/>
</dbReference>
<reference evidence="4" key="1">
    <citation type="submission" date="2022-01" db="UniProtKB">
        <authorList>
            <consortium name="EnsemblMetazoa"/>
        </authorList>
    </citation>
    <scope>IDENTIFICATION</scope>
</reference>
<dbReference type="GO" id="GO:1903724">
    <property type="term" value="P:positive regulation of centriole elongation"/>
    <property type="evidence" value="ECO:0007669"/>
    <property type="project" value="TreeGrafter"/>
</dbReference>
<dbReference type="OMA" id="DYQEAMQ"/>
<dbReference type="Gene3D" id="2.60.40.150">
    <property type="entry name" value="C2 domain"/>
    <property type="match status" value="1"/>
</dbReference>
<dbReference type="EnsemblMetazoa" id="XM_014403842.1">
    <property type="protein sequence ID" value="XP_014259328.1"/>
    <property type="gene ID" value="LOC106672427"/>
</dbReference>
<evidence type="ECO:0000256" key="1">
    <source>
        <dbReference type="SAM" id="Coils"/>
    </source>
</evidence>
<dbReference type="KEGG" id="clec:106672427"/>
<feature type="compositionally biased region" description="Polar residues" evidence="2">
    <location>
        <begin position="479"/>
        <end position="496"/>
    </location>
</feature>
<dbReference type="InterPro" id="IPR035892">
    <property type="entry name" value="C2_domain_sf"/>
</dbReference>
<feature type="coiled-coil region" evidence="1">
    <location>
        <begin position="634"/>
        <end position="733"/>
    </location>
</feature>
<dbReference type="GO" id="GO:0005813">
    <property type="term" value="C:centrosome"/>
    <property type="evidence" value="ECO:0007669"/>
    <property type="project" value="TreeGrafter"/>
</dbReference>
<dbReference type="Pfam" id="PF12416">
    <property type="entry name" value="DUF3668"/>
    <property type="match status" value="1"/>
</dbReference>
<dbReference type="Proteomes" id="UP000494040">
    <property type="component" value="Unassembled WGS sequence"/>
</dbReference>
<evidence type="ECO:0000256" key="2">
    <source>
        <dbReference type="SAM" id="MobiDB-lite"/>
    </source>
</evidence>
<dbReference type="InterPro" id="IPR022136">
    <property type="entry name" value="DUF3668"/>
</dbReference>
<organism evidence="4 5">
    <name type="scientific">Cimex lectularius</name>
    <name type="common">Bed bug</name>
    <name type="synonym">Acanthia lectularia</name>
    <dbReference type="NCBI Taxonomy" id="79782"/>
    <lineage>
        <taxon>Eukaryota</taxon>
        <taxon>Metazoa</taxon>
        <taxon>Ecdysozoa</taxon>
        <taxon>Arthropoda</taxon>
        <taxon>Hexapoda</taxon>
        <taxon>Insecta</taxon>
        <taxon>Pterygota</taxon>
        <taxon>Neoptera</taxon>
        <taxon>Paraneoptera</taxon>
        <taxon>Hemiptera</taxon>
        <taxon>Heteroptera</taxon>
        <taxon>Panheteroptera</taxon>
        <taxon>Cimicomorpha</taxon>
        <taxon>Cimicidae</taxon>
        <taxon>Cimex</taxon>
    </lineage>
</organism>
<feature type="coiled-coil region" evidence="1">
    <location>
        <begin position="559"/>
        <end position="597"/>
    </location>
</feature>
<accession>A0A8I6S9J6</accession>
<feature type="domain" description="DUF3668" evidence="3">
    <location>
        <begin position="177"/>
        <end position="325"/>
    </location>
</feature>
<evidence type="ECO:0000259" key="3">
    <source>
        <dbReference type="Pfam" id="PF12416"/>
    </source>
</evidence>
<sequence>MDTLASCLLQVVLEIKEGNGFGFLSNPLVIVAALSGNKLESAQINSSIYPQFDTQLLWQTDKKYLRRLRTGNTALKIECFNVINEHKRDRLGYILLNLKEAQIIPRGSGIPVLETWHRLLGLRNEAKAHNPELLLIFKIEEAHEKEFNERQLPKESTLPKQEVTMAKGDTMVLDYRSGSCLEIGPSDGAELFELSVKIFEAGNLYSVIPHSDLGTPIHFQYSIMGTSFATDNIDSDGTTIDGAILELKAQPDFLCAYFRDFPHLIFNLYCGEKVIGIAPMDVKGLASIVEGKAAVVNSKILIKSLYKKENLIDSLSPYLEIEVKLAPKTPPKFYVNEAKSMDQGPIESGSYMNVSFTNKPCANDCSSTVLTGSTGDALTSVGLDPTTAESDDSNAQMSKKITVEWFMKKPIQLASGAQKECITMEPQKLKEVEEPIKAKHHYKIEEKDFKESHRLRQDMDGDFRGKVIDPTSTKPNVSYIRSSPTYCETGTSTSPPNMGVLRSGVGDILPRQYVREAAHKICEELEDWKEKQQEIYKFELNQKAEKRLKKLSSEWIKRRTELENEFKTKIEECQSFRDRLEETLKELATRTEVLNIREEEILKVKEELDRKYTIKFQELRKASKLHQYDMEDKISQIILEKNELERRLEIREKELARLEESLMTTSNSQISKSHTNGSHSDLKTLQQSLEQALQSKAFYKEQWGKATRELHKLKEEEQEKIKIEFQRNREELQTLGLVQEITDEVGEMKKDQDAIRNIRSQIEKAYT</sequence>
<dbReference type="InterPro" id="IPR039893">
    <property type="entry name" value="CEP120-like"/>
</dbReference>
<name>A0A8I6S9J6_CIMLE</name>
<keyword evidence="1" id="KW-0175">Coiled coil</keyword>
<evidence type="ECO:0000313" key="4">
    <source>
        <dbReference type="EnsemblMetazoa" id="XP_014259328.1"/>
    </source>
</evidence>
<feature type="region of interest" description="Disordered" evidence="2">
    <location>
        <begin position="479"/>
        <end position="501"/>
    </location>
</feature>